<reference evidence="2 3" key="1">
    <citation type="submission" date="2019-10" db="EMBL/GenBank/DDBJ databases">
        <authorList>
            <person name="Karimi E."/>
        </authorList>
    </citation>
    <scope>NUCLEOTIDE SEQUENCE [LARGE SCALE GENOMIC DNA]</scope>
    <source>
        <strain evidence="2">Bacillus sp. 71</strain>
    </source>
</reference>
<organism evidence="2 3">
    <name type="scientific">Bacillus mycoides</name>
    <dbReference type="NCBI Taxonomy" id="1405"/>
    <lineage>
        <taxon>Bacteria</taxon>
        <taxon>Bacillati</taxon>
        <taxon>Bacillota</taxon>
        <taxon>Bacilli</taxon>
        <taxon>Bacillales</taxon>
        <taxon>Bacillaceae</taxon>
        <taxon>Bacillus</taxon>
        <taxon>Bacillus cereus group</taxon>
    </lineage>
</organism>
<dbReference type="EMBL" id="CABWMC010000029">
    <property type="protein sequence ID" value="VXC55869.1"/>
    <property type="molecule type" value="Genomic_DNA"/>
</dbReference>
<dbReference type="Proteomes" id="UP000437562">
    <property type="component" value="Unassembled WGS sequence"/>
</dbReference>
<feature type="domain" description="DUF7695" evidence="1">
    <location>
        <begin position="5"/>
        <end position="48"/>
    </location>
</feature>
<dbReference type="InterPro" id="IPR056112">
    <property type="entry name" value="DUF7695"/>
</dbReference>
<evidence type="ECO:0000313" key="2">
    <source>
        <dbReference type="EMBL" id="VXC55869.1"/>
    </source>
</evidence>
<evidence type="ECO:0000313" key="3">
    <source>
        <dbReference type="Proteomes" id="UP000437562"/>
    </source>
</evidence>
<dbReference type="Pfam" id="PF24749">
    <property type="entry name" value="DUF7695"/>
    <property type="match status" value="1"/>
</dbReference>
<name>A0A653ZKV3_BACMY</name>
<dbReference type="AlphaFoldDB" id="A0A653ZKV3"/>
<sequence>MVIRKILVNKLRCKKCNDIIESKHRHDFNSCKCKAIFVDGGTDYQRCGWGLDRPGEDLPIDDYVDFSYSVYED</sequence>
<accession>A0A653ZKV3</accession>
<protein>
    <recommendedName>
        <fullName evidence="1">DUF7695 domain-containing protein</fullName>
    </recommendedName>
</protein>
<proteinExistence type="predicted"/>
<evidence type="ECO:0000259" key="1">
    <source>
        <dbReference type="Pfam" id="PF24749"/>
    </source>
</evidence>
<gene>
    <name evidence="2" type="ORF">BACI71_40192</name>
</gene>